<dbReference type="Proteomes" id="UP000288096">
    <property type="component" value="Unassembled WGS sequence"/>
</dbReference>
<gene>
    <name evidence="1" type="ORF">DENIS_3472</name>
</gene>
<evidence type="ECO:0000313" key="2">
    <source>
        <dbReference type="Proteomes" id="UP000288096"/>
    </source>
</evidence>
<dbReference type="AlphaFoldDB" id="A0A401FZW7"/>
<protein>
    <submittedName>
        <fullName evidence="1">Uncharacterized protein</fullName>
    </submittedName>
</protein>
<keyword evidence="2" id="KW-1185">Reference proteome</keyword>
<dbReference type="RefSeq" id="WP_124329667.1">
    <property type="nucleotide sequence ID" value="NZ_BEXT01000001.1"/>
</dbReference>
<name>A0A401FZW7_9BACT</name>
<sequence length="87" mass="9506">MFGKIGFYLRPCLSLVFSRAGRLLKSAATTAVSTVETRYGGATGEDKREMAFAVIEETLKSVGVRVADQLISLAIEIAVLRLKQRND</sequence>
<dbReference type="Pfam" id="PF09682">
    <property type="entry name" value="Phage_holin_6_1"/>
    <property type="match status" value="1"/>
</dbReference>
<reference evidence="2" key="2">
    <citation type="submission" date="2019-01" db="EMBL/GenBank/DDBJ databases">
        <title>Genome sequence of Desulfonema ishimotonii strain Tokyo 01.</title>
        <authorList>
            <person name="Fukui M."/>
        </authorList>
    </citation>
    <scope>NUCLEOTIDE SEQUENCE [LARGE SCALE GENOMIC DNA]</scope>
    <source>
        <strain evidence="2">Tokyo 01</strain>
    </source>
</reference>
<proteinExistence type="predicted"/>
<reference evidence="2" key="1">
    <citation type="submission" date="2017-11" db="EMBL/GenBank/DDBJ databases">
        <authorList>
            <person name="Watanabe M."/>
            <person name="Kojima H."/>
        </authorList>
    </citation>
    <scope>NUCLEOTIDE SEQUENCE [LARGE SCALE GENOMIC DNA]</scope>
    <source>
        <strain evidence="2">Tokyo 01</strain>
    </source>
</reference>
<dbReference type="InterPro" id="IPR010026">
    <property type="entry name" value="Phage_holin_LL-H"/>
</dbReference>
<accession>A0A401FZW7</accession>
<comment type="caution">
    <text evidence="1">The sequence shown here is derived from an EMBL/GenBank/DDBJ whole genome shotgun (WGS) entry which is preliminary data.</text>
</comment>
<organism evidence="1 2">
    <name type="scientific">Desulfonema ishimotonii</name>
    <dbReference type="NCBI Taxonomy" id="45657"/>
    <lineage>
        <taxon>Bacteria</taxon>
        <taxon>Pseudomonadati</taxon>
        <taxon>Thermodesulfobacteriota</taxon>
        <taxon>Desulfobacteria</taxon>
        <taxon>Desulfobacterales</taxon>
        <taxon>Desulfococcaceae</taxon>
        <taxon>Desulfonema</taxon>
    </lineage>
</organism>
<dbReference type="EMBL" id="BEXT01000001">
    <property type="protein sequence ID" value="GBC62500.1"/>
    <property type="molecule type" value="Genomic_DNA"/>
</dbReference>
<evidence type="ECO:0000313" key="1">
    <source>
        <dbReference type="EMBL" id="GBC62500.1"/>
    </source>
</evidence>